<dbReference type="PANTHER" id="PTHR12161:SF69">
    <property type="entry name" value="REGULATOR OF VPS4 ACTIVITY IN THE MVB PATHWAY PROTEIN"/>
    <property type="match status" value="1"/>
</dbReference>
<feature type="coiled-coil region" evidence="1">
    <location>
        <begin position="22"/>
        <end position="56"/>
    </location>
</feature>
<protein>
    <submittedName>
        <fullName evidence="2">Vacuolar protein sorting-associated protein Ist1</fullName>
    </submittedName>
</protein>
<organism evidence="2 3">
    <name type="scientific">Arabidopsis suecica</name>
    <name type="common">Swedish thale-cress</name>
    <name type="synonym">Cardaminopsis suecica</name>
    <dbReference type="NCBI Taxonomy" id="45249"/>
    <lineage>
        <taxon>Eukaryota</taxon>
        <taxon>Viridiplantae</taxon>
        <taxon>Streptophyta</taxon>
        <taxon>Embryophyta</taxon>
        <taxon>Tracheophyta</taxon>
        <taxon>Spermatophyta</taxon>
        <taxon>Magnoliopsida</taxon>
        <taxon>eudicotyledons</taxon>
        <taxon>Gunneridae</taxon>
        <taxon>Pentapetalae</taxon>
        <taxon>rosids</taxon>
        <taxon>malvids</taxon>
        <taxon>Brassicales</taxon>
        <taxon>Brassicaceae</taxon>
        <taxon>Camelineae</taxon>
        <taxon>Arabidopsis</taxon>
    </lineage>
</organism>
<accession>A0A8T1ZUD9</accession>
<comment type="caution">
    <text evidence="2">The sequence shown here is derived from an EMBL/GenBank/DDBJ whole genome shotgun (WGS) entry which is preliminary data.</text>
</comment>
<sequence>MKKVLHRSFKPAKCKIALQMAASRLKILKNKKDTQIKQLRRELAQLLESGQTQTAKIRVEHVVREEKTVAAYELLVARLGVIDSQNW</sequence>
<evidence type="ECO:0000313" key="3">
    <source>
        <dbReference type="Proteomes" id="UP000694251"/>
    </source>
</evidence>
<name>A0A8T1ZUD9_ARASU</name>
<evidence type="ECO:0000256" key="1">
    <source>
        <dbReference type="SAM" id="Coils"/>
    </source>
</evidence>
<evidence type="ECO:0000313" key="2">
    <source>
        <dbReference type="EMBL" id="KAG7563681.1"/>
    </source>
</evidence>
<dbReference type="Pfam" id="PF03398">
    <property type="entry name" value="Ist1"/>
    <property type="match status" value="1"/>
</dbReference>
<reference evidence="2 3" key="1">
    <citation type="submission" date="2020-12" db="EMBL/GenBank/DDBJ databases">
        <title>Concerted genomic and epigenomic changes stabilize Arabidopsis allopolyploids.</title>
        <authorList>
            <person name="Chen Z."/>
        </authorList>
    </citation>
    <scope>NUCLEOTIDE SEQUENCE [LARGE SCALE GENOMIC DNA]</scope>
    <source>
        <strain evidence="2">As9502</strain>
        <tissue evidence="2">Leaf</tissue>
    </source>
</reference>
<dbReference type="EMBL" id="JAEFBJ010000010">
    <property type="protein sequence ID" value="KAG7563681.1"/>
    <property type="molecule type" value="Genomic_DNA"/>
</dbReference>
<dbReference type="InterPro" id="IPR005061">
    <property type="entry name" value="Ist1"/>
</dbReference>
<dbReference type="Proteomes" id="UP000694251">
    <property type="component" value="Chromosome 10"/>
</dbReference>
<dbReference type="GO" id="GO:0015031">
    <property type="term" value="P:protein transport"/>
    <property type="evidence" value="ECO:0007669"/>
    <property type="project" value="InterPro"/>
</dbReference>
<dbReference type="OrthoDB" id="2017114at2759"/>
<gene>
    <name evidence="2" type="ORF">ISN44_As10g004610</name>
</gene>
<proteinExistence type="predicted"/>
<dbReference type="AlphaFoldDB" id="A0A8T1ZUD9"/>
<dbReference type="PANTHER" id="PTHR12161">
    <property type="entry name" value="IST1 FAMILY MEMBER"/>
    <property type="match status" value="1"/>
</dbReference>
<keyword evidence="3" id="KW-1185">Reference proteome</keyword>
<keyword evidence="1" id="KW-0175">Coiled coil</keyword>